<keyword evidence="3" id="KW-0964">Secreted</keyword>
<name>A0ABD3WPN8_SINWO</name>
<feature type="signal peptide" evidence="6">
    <location>
        <begin position="1"/>
        <end position="25"/>
    </location>
</feature>
<comment type="caution">
    <text evidence="7">The sequence shown here is derived from an EMBL/GenBank/DDBJ whole genome shotgun (WGS) entry which is preliminary data.</text>
</comment>
<proteinExistence type="inferred from homology"/>
<evidence type="ECO:0000256" key="5">
    <source>
        <dbReference type="ARBA" id="ARBA00023180"/>
    </source>
</evidence>
<dbReference type="PANTHER" id="PTHR31703:SF2">
    <property type="entry name" value="UPF0669 PROTEIN C6ORF120"/>
    <property type="match status" value="1"/>
</dbReference>
<keyword evidence="5" id="KW-0325">Glycoprotein</keyword>
<dbReference type="AlphaFoldDB" id="A0ABD3WPN8"/>
<evidence type="ECO:0000256" key="1">
    <source>
        <dbReference type="ARBA" id="ARBA00004613"/>
    </source>
</evidence>
<evidence type="ECO:0000256" key="4">
    <source>
        <dbReference type="ARBA" id="ARBA00022729"/>
    </source>
</evidence>
<dbReference type="EMBL" id="JBJQND010000006">
    <property type="protein sequence ID" value="KAL3874693.1"/>
    <property type="molecule type" value="Genomic_DNA"/>
</dbReference>
<gene>
    <name evidence="7" type="ORF">ACJMK2_037668</name>
</gene>
<keyword evidence="4 6" id="KW-0732">Signal</keyword>
<dbReference type="Proteomes" id="UP001634394">
    <property type="component" value="Unassembled WGS sequence"/>
</dbReference>
<dbReference type="GO" id="GO:0005576">
    <property type="term" value="C:extracellular region"/>
    <property type="evidence" value="ECO:0007669"/>
    <property type="project" value="UniProtKB-SubCell"/>
</dbReference>
<comment type="similarity">
    <text evidence="2">Belongs to the UPF0669 family.</text>
</comment>
<comment type="subcellular location">
    <subcellularLocation>
        <location evidence="1">Secreted</location>
    </subcellularLocation>
</comment>
<dbReference type="InterPro" id="IPR031420">
    <property type="entry name" value="UPF0669"/>
</dbReference>
<organism evidence="7 8">
    <name type="scientific">Sinanodonta woodiana</name>
    <name type="common">Chinese pond mussel</name>
    <name type="synonym">Anodonta woodiana</name>
    <dbReference type="NCBI Taxonomy" id="1069815"/>
    <lineage>
        <taxon>Eukaryota</taxon>
        <taxon>Metazoa</taxon>
        <taxon>Spiralia</taxon>
        <taxon>Lophotrochozoa</taxon>
        <taxon>Mollusca</taxon>
        <taxon>Bivalvia</taxon>
        <taxon>Autobranchia</taxon>
        <taxon>Heteroconchia</taxon>
        <taxon>Palaeoheterodonta</taxon>
        <taxon>Unionida</taxon>
        <taxon>Unionoidea</taxon>
        <taxon>Unionidae</taxon>
        <taxon>Unioninae</taxon>
        <taxon>Sinanodonta</taxon>
    </lineage>
</organism>
<protein>
    <submittedName>
        <fullName evidence="7">Uncharacterized protein</fullName>
    </submittedName>
</protein>
<evidence type="ECO:0000313" key="8">
    <source>
        <dbReference type="Proteomes" id="UP001634394"/>
    </source>
</evidence>
<feature type="chain" id="PRO_5044835762" evidence="6">
    <location>
        <begin position="26"/>
        <end position="192"/>
    </location>
</feature>
<evidence type="ECO:0000256" key="6">
    <source>
        <dbReference type="SAM" id="SignalP"/>
    </source>
</evidence>
<evidence type="ECO:0000256" key="2">
    <source>
        <dbReference type="ARBA" id="ARBA00008960"/>
    </source>
</evidence>
<sequence>MRAFMDIHFFFYLGLLFVNLIFCHAAEVLQILEDTVPGENFTYYRITIQGRLSIEMETLEGDADIYVSDETMQPDYMNYKLKSVTCGLDIVEVPAEFKRPVGVGIFGQPTHATSRYRVTTKWLASTDENEDYQRLMDTYYKYEEYIFYDFDKLGISEKVTTPATDTDTSNEEGSLIWQIFVFFLKIIFEIIL</sequence>
<dbReference type="Pfam" id="PF17065">
    <property type="entry name" value="UPF0669"/>
    <property type="match status" value="1"/>
</dbReference>
<evidence type="ECO:0000256" key="3">
    <source>
        <dbReference type="ARBA" id="ARBA00022525"/>
    </source>
</evidence>
<accession>A0ABD3WPN8</accession>
<keyword evidence="8" id="KW-1185">Reference proteome</keyword>
<dbReference type="PANTHER" id="PTHR31703">
    <property type="entry name" value="UPF0669 PROTEIN C6ORF120"/>
    <property type="match status" value="1"/>
</dbReference>
<reference evidence="7 8" key="1">
    <citation type="submission" date="2024-11" db="EMBL/GenBank/DDBJ databases">
        <title>Chromosome-level genome assembly of the freshwater bivalve Anodonta woodiana.</title>
        <authorList>
            <person name="Chen X."/>
        </authorList>
    </citation>
    <scope>NUCLEOTIDE SEQUENCE [LARGE SCALE GENOMIC DNA]</scope>
    <source>
        <strain evidence="7">MN2024</strain>
        <tissue evidence="7">Gills</tissue>
    </source>
</reference>
<evidence type="ECO:0000313" key="7">
    <source>
        <dbReference type="EMBL" id="KAL3874693.1"/>
    </source>
</evidence>